<dbReference type="Gramene" id="EME27704">
    <property type="protein sequence ID" value="EME27704"/>
    <property type="gene ID" value="Gasu_46940"/>
</dbReference>
<feature type="domain" description="F-box" evidence="10">
    <location>
        <begin position="1"/>
        <end position="46"/>
    </location>
</feature>
<evidence type="ECO:0000256" key="1">
    <source>
        <dbReference type="ARBA" id="ARBA00004245"/>
    </source>
</evidence>
<gene>
    <name evidence="11" type="ORF">Gasu_46940</name>
</gene>
<keyword evidence="4 8" id="KW-0863">Zinc-finger</keyword>
<dbReference type="EMBL" id="KB454528">
    <property type="protein sequence ID" value="EME27704.1"/>
    <property type="molecule type" value="Genomic_DNA"/>
</dbReference>
<dbReference type="GO" id="GO:0005886">
    <property type="term" value="C:plasma membrane"/>
    <property type="evidence" value="ECO:0007669"/>
    <property type="project" value="TreeGrafter"/>
</dbReference>
<evidence type="ECO:0000256" key="5">
    <source>
        <dbReference type="ARBA" id="ARBA00022833"/>
    </source>
</evidence>
<dbReference type="OrthoDB" id="2322499at2759"/>
<evidence type="ECO:0000313" key="12">
    <source>
        <dbReference type="Proteomes" id="UP000030680"/>
    </source>
</evidence>
<dbReference type="PANTHER" id="PTHR12268:SF14">
    <property type="entry name" value="DYSTROPHIN-1"/>
    <property type="match status" value="1"/>
</dbReference>
<dbReference type="PROSITE" id="PS50181">
    <property type="entry name" value="FBOX"/>
    <property type="match status" value="1"/>
</dbReference>
<comment type="subcellular location">
    <subcellularLocation>
        <location evidence="1">Cytoplasm</location>
        <location evidence="1">Cytoskeleton</location>
    </subcellularLocation>
</comment>
<keyword evidence="7" id="KW-0206">Cytoskeleton</keyword>
<dbReference type="PANTHER" id="PTHR12268">
    <property type="entry name" value="E3 UBIQUITIN-PROTEIN LIGASE KCMF1"/>
    <property type="match status" value="1"/>
</dbReference>
<keyword evidence="3" id="KW-0479">Metal-binding</keyword>
<dbReference type="InterPro" id="IPR000433">
    <property type="entry name" value="Znf_ZZ"/>
</dbReference>
<dbReference type="Pfam" id="PF00569">
    <property type="entry name" value="ZZ"/>
    <property type="match status" value="1"/>
</dbReference>
<evidence type="ECO:0000256" key="6">
    <source>
        <dbReference type="ARBA" id="ARBA00022837"/>
    </source>
</evidence>
<dbReference type="SMART" id="SM00256">
    <property type="entry name" value="FBOX"/>
    <property type="match status" value="1"/>
</dbReference>
<evidence type="ECO:0000256" key="8">
    <source>
        <dbReference type="PROSITE-ProRule" id="PRU00228"/>
    </source>
</evidence>
<accession>M2XW88</accession>
<dbReference type="AlphaFoldDB" id="M2XW88"/>
<dbReference type="GO" id="GO:0008270">
    <property type="term" value="F:zinc ion binding"/>
    <property type="evidence" value="ECO:0007669"/>
    <property type="project" value="UniProtKB-KW"/>
</dbReference>
<evidence type="ECO:0000259" key="9">
    <source>
        <dbReference type="PROSITE" id="PS50135"/>
    </source>
</evidence>
<keyword evidence="12" id="KW-1185">Reference proteome</keyword>
<reference evidence="12" key="1">
    <citation type="journal article" date="2013" name="Science">
        <title>Gene transfer from bacteria and archaea facilitated evolution of an extremophilic eukaryote.</title>
        <authorList>
            <person name="Schonknecht G."/>
            <person name="Chen W.H."/>
            <person name="Ternes C.M."/>
            <person name="Barbier G.G."/>
            <person name="Shrestha R.P."/>
            <person name="Stanke M."/>
            <person name="Brautigam A."/>
            <person name="Baker B.J."/>
            <person name="Banfield J.F."/>
            <person name="Garavito R.M."/>
            <person name="Carr K."/>
            <person name="Wilkerson C."/>
            <person name="Rensing S.A."/>
            <person name="Gagneul D."/>
            <person name="Dickenson N.E."/>
            <person name="Oesterhelt C."/>
            <person name="Lercher M.J."/>
            <person name="Weber A.P."/>
        </authorList>
    </citation>
    <scope>NUCLEOTIDE SEQUENCE [LARGE SCALE GENOMIC DNA]</scope>
    <source>
        <strain evidence="12">074W</strain>
    </source>
</reference>
<evidence type="ECO:0000259" key="10">
    <source>
        <dbReference type="PROSITE" id="PS50181"/>
    </source>
</evidence>
<dbReference type="KEGG" id="gsl:Gasu_46940"/>
<evidence type="ECO:0000313" key="11">
    <source>
        <dbReference type="EMBL" id="EME27704.1"/>
    </source>
</evidence>
<keyword evidence="6" id="KW-0106">Calcium</keyword>
<dbReference type="Gene3D" id="1.20.1280.50">
    <property type="match status" value="1"/>
</dbReference>
<protein>
    <recommendedName>
        <fullName evidence="13">F-box domain-containing protein</fullName>
    </recommendedName>
</protein>
<organism evidence="11 12">
    <name type="scientific">Galdieria sulphuraria</name>
    <name type="common">Red alga</name>
    <dbReference type="NCBI Taxonomy" id="130081"/>
    <lineage>
        <taxon>Eukaryota</taxon>
        <taxon>Rhodophyta</taxon>
        <taxon>Bangiophyceae</taxon>
        <taxon>Galdieriales</taxon>
        <taxon>Galdieriaceae</taxon>
        <taxon>Galdieria</taxon>
    </lineage>
</organism>
<evidence type="ECO:0000256" key="4">
    <source>
        <dbReference type="ARBA" id="ARBA00022771"/>
    </source>
</evidence>
<dbReference type="InterPro" id="IPR050774">
    <property type="entry name" value="KCMF1/Dystrophin"/>
</dbReference>
<evidence type="ECO:0000256" key="3">
    <source>
        <dbReference type="ARBA" id="ARBA00022723"/>
    </source>
</evidence>
<dbReference type="SUPFAM" id="SSF81383">
    <property type="entry name" value="F-box domain"/>
    <property type="match status" value="1"/>
</dbReference>
<dbReference type="SUPFAM" id="SSF57850">
    <property type="entry name" value="RING/U-box"/>
    <property type="match status" value="1"/>
</dbReference>
<evidence type="ECO:0008006" key="13">
    <source>
        <dbReference type="Google" id="ProtNLM"/>
    </source>
</evidence>
<evidence type="ECO:0000256" key="7">
    <source>
        <dbReference type="ARBA" id="ARBA00023212"/>
    </source>
</evidence>
<evidence type="ECO:0000256" key="2">
    <source>
        <dbReference type="ARBA" id="ARBA00022490"/>
    </source>
</evidence>
<dbReference type="RefSeq" id="XP_005704224.1">
    <property type="nucleotide sequence ID" value="XM_005704167.1"/>
</dbReference>
<proteinExistence type="predicted"/>
<dbReference type="Gene3D" id="3.30.60.90">
    <property type="match status" value="1"/>
</dbReference>
<keyword evidence="2" id="KW-0963">Cytoplasm</keyword>
<dbReference type="GeneID" id="17086592"/>
<dbReference type="InterPro" id="IPR036047">
    <property type="entry name" value="F-box-like_dom_sf"/>
</dbReference>
<dbReference type="InterPro" id="IPR001810">
    <property type="entry name" value="F-box_dom"/>
</dbReference>
<sequence length="417" mass="47267">MFLETLPADVLRNICCHLDGISLARLSSTCRKLRNVCSDETIWLACVKKEILEDVKEEFIPLLNKNSPNQRGWYKIYQSLHGASSPCSSGDGLDLTTNSSFTFDIPDFSGLKQFTLSFWFFLARDADTRDFRALCFLVPSKETLNGTLCLLLGDEDNRCHVSQVISSNGNVQSVDEESVSVHERDSFLVASRVHSTLKELPFYEWSQIVLVCHPQDSDEPCEAPFEIFLNGESHGVKFALPVEYNLAANSVQLTFGSMDGRARLPNAFGHLSRILLIPRAVDSLGLLAILHQSSPFLPYPLSWIVSAQNAFHERVNEIVHASKSCDFCHIFPMKGIIYRCLECFPSYDLCMKCFESDEFILGPSLSDHRDDHLFLPVRRPCSFRYFTYFRRHYSTGLISVTTNDLEQITLGNTRNDE</sequence>
<feature type="domain" description="ZZ-type" evidence="9">
    <location>
        <begin position="320"/>
        <end position="382"/>
    </location>
</feature>
<dbReference type="Pfam" id="PF00646">
    <property type="entry name" value="F-box"/>
    <property type="match status" value="1"/>
</dbReference>
<dbReference type="STRING" id="130081.M2XW88"/>
<name>M2XW88_GALSU</name>
<dbReference type="Proteomes" id="UP000030680">
    <property type="component" value="Unassembled WGS sequence"/>
</dbReference>
<dbReference type="PROSITE" id="PS50135">
    <property type="entry name" value="ZF_ZZ_2"/>
    <property type="match status" value="1"/>
</dbReference>
<keyword evidence="5" id="KW-0862">Zinc</keyword>
<dbReference type="InterPro" id="IPR043145">
    <property type="entry name" value="Znf_ZZ_sf"/>
</dbReference>